<keyword evidence="2" id="KW-0732">Signal</keyword>
<dbReference type="RefSeq" id="WP_050529604.1">
    <property type="nucleotide sequence ID" value="NZ_AQQZ01000002.1"/>
</dbReference>
<dbReference type="Proteomes" id="UP000036938">
    <property type="component" value="Unassembled WGS sequence"/>
</dbReference>
<accession>A0A0L1JS98</accession>
<proteinExistence type="predicted"/>
<dbReference type="AlphaFoldDB" id="A0A0L1JS98"/>
<comment type="caution">
    <text evidence="3">The sequence shown here is derived from an EMBL/GenBank/DDBJ whole genome shotgun (WGS) entry which is preliminary data.</text>
</comment>
<evidence type="ECO:0000313" key="4">
    <source>
        <dbReference type="Proteomes" id="UP000036938"/>
    </source>
</evidence>
<feature type="chain" id="PRO_5005554223" evidence="2">
    <location>
        <begin position="25"/>
        <end position="204"/>
    </location>
</feature>
<evidence type="ECO:0000256" key="2">
    <source>
        <dbReference type="SAM" id="SignalP"/>
    </source>
</evidence>
<gene>
    <name evidence="3" type="ORF">ATO11_04300</name>
</gene>
<reference evidence="3 4" key="1">
    <citation type="journal article" date="2015" name="Int. J. Syst. Evol. Microbiol.">
        <title>Aestuariivita atlantica sp. nov., isolated from deep sea sediment of the Atlantic Ocean.</title>
        <authorList>
            <person name="Li G."/>
            <person name="Lai Q."/>
            <person name="Du Y."/>
            <person name="Liu X."/>
            <person name="Sun F."/>
            <person name="Shao Z."/>
        </authorList>
    </citation>
    <scope>NUCLEOTIDE SEQUENCE [LARGE SCALE GENOMIC DNA]</scope>
    <source>
        <strain evidence="3 4">22II-S11-z3</strain>
    </source>
</reference>
<keyword evidence="1" id="KW-0175">Coiled coil</keyword>
<evidence type="ECO:0000313" key="3">
    <source>
        <dbReference type="EMBL" id="KNG94630.1"/>
    </source>
</evidence>
<dbReference type="EMBL" id="AQQZ01000002">
    <property type="protein sequence ID" value="KNG94630.1"/>
    <property type="molecule type" value="Genomic_DNA"/>
</dbReference>
<dbReference type="STRING" id="1317121.ATO11_04300"/>
<keyword evidence="4" id="KW-1185">Reference proteome</keyword>
<evidence type="ECO:0000256" key="1">
    <source>
        <dbReference type="SAM" id="Coils"/>
    </source>
</evidence>
<feature type="signal peptide" evidence="2">
    <location>
        <begin position="1"/>
        <end position="24"/>
    </location>
</feature>
<organism evidence="3 4">
    <name type="scientific">Pseudaestuariivita atlantica</name>
    <dbReference type="NCBI Taxonomy" id="1317121"/>
    <lineage>
        <taxon>Bacteria</taxon>
        <taxon>Pseudomonadati</taxon>
        <taxon>Pseudomonadota</taxon>
        <taxon>Alphaproteobacteria</taxon>
        <taxon>Rhodobacterales</taxon>
        <taxon>Paracoccaceae</taxon>
        <taxon>Pseudaestuariivita</taxon>
    </lineage>
</organism>
<sequence length="204" mass="22641">MFLTFKKIMTIVTVAVIATTPVNAQVSITEDDTSKNTPLGNAELRLQILERLRTATGQVDRYNNDPSLSNLESIVGAMEKFREDALPGGIFNSRIRVAVQQVQDLLIEVQDDPALSAEQKSRLSERLETSLVELAETRNSMDRLSEQLRVVLQEQVPGMRAEQRYLSAIEGAEQLVSEFRELDALFQEAIRTFGGSTDPVGTGD</sequence>
<name>A0A0L1JS98_9RHOB</name>
<feature type="coiled-coil region" evidence="1">
    <location>
        <begin position="127"/>
        <end position="154"/>
    </location>
</feature>
<protein>
    <submittedName>
        <fullName evidence="3">Uncharacterized protein</fullName>
    </submittedName>
</protein>